<evidence type="ECO:0000256" key="1">
    <source>
        <dbReference type="SAM" id="Coils"/>
    </source>
</evidence>
<accession>A0A3D8R2K1</accession>
<feature type="compositionally biased region" description="Low complexity" evidence="2">
    <location>
        <begin position="358"/>
        <end position="367"/>
    </location>
</feature>
<protein>
    <submittedName>
        <fullName evidence="3">Uncharacterized protein</fullName>
    </submittedName>
</protein>
<feature type="region of interest" description="Disordered" evidence="2">
    <location>
        <begin position="106"/>
        <end position="176"/>
    </location>
</feature>
<dbReference type="OrthoDB" id="10401478at2759"/>
<reference evidence="3 4" key="1">
    <citation type="journal article" date="2018" name="IMA Fungus">
        <title>IMA Genome-F 9: Draft genome sequence of Annulohypoxylon stygium, Aspergillus mulundensis, Berkeleyomyces basicola (syn. Thielaviopsis basicola), Ceratocystis smalleyi, two Cercospora beticola strains, Coleophoma cylindrospora, Fusarium fracticaudum, Phialophora cf. hyalina, and Morchella septimelata.</title>
        <authorList>
            <person name="Wingfield B.D."/>
            <person name="Bills G.F."/>
            <person name="Dong Y."/>
            <person name="Huang W."/>
            <person name="Nel W.J."/>
            <person name="Swalarsk-Parry B.S."/>
            <person name="Vaghefi N."/>
            <person name="Wilken P.M."/>
            <person name="An Z."/>
            <person name="de Beer Z.W."/>
            <person name="De Vos L."/>
            <person name="Chen L."/>
            <person name="Duong T.A."/>
            <person name="Gao Y."/>
            <person name="Hammerbacher A."/>
            <person name="Kikkert J.R."/>
            <person name="Li Y."/>
            <person name="Li H."/>
            <person name="Li K."/>
            <person name="Li Q."/>
            <person name="Liu X."/>
            <person name="Ma X."/>
            <person name="Naidoo K."/>
            <person name="Pethybridge S.J."/>
            <person name="Sun J."/>
            <person name="Steenkamp E.T."/>
            <person name="van der Nest M.A."/>
            <person name="van Wyk S."/>
            <person name="Wingfield M.J."/>
            <person name="Xiong C."/>
            <person name="Yue Q."/>
            <person name="Zhang X."/>
        </authorList>
    </citation>
    <scope>NUCLEOTIDE SEQUENCE [LARGE SCALE GENOMIC DNA]</scope>
    <source>
        <strain evidence="3 4">BP6252</strain>
    </source>
</reference>
<evidence type="ECO:0000313" key="4">
    <source>
        <dbReference type="Proteomes" id="UP000256645"/>
    </source>
</evidence>
<feature type="region of interest" description="Disordered" evidence="2">
    <location>
        <begin position="297"/>
        <end position="318"/>
    </location>
</feature>
<feature type="compositionally biased region" description="Polar residues" evidence="2">
    <location>
        <begin position="298"/>
        <end position="308"/>
    </location>
</feature>
<feature type="region of interest" description="Disordered" evidence="2">
    <location>
        <begin position="419"/>
        <end position="440"/>
    </location>
</feature>
<evidence type="ECO:0000256" key="2">
    <source>
        <dbReference type="SAM" id="MobiDB-lite"/>
    </source>
</evidence>
<gene>
    <name evidence="3" type="ORF">BP6252_09440</name>
</gene>
<feature type="compositionally biased region" description="Low complexity" evidence="2">
    <location>
        <begin position="42"/>
        <end position="54"/>
    </location>
</feature>
<keyword evidence="1" id="KW-0175">Coiled coil</keyword>
<sequence length="630" mass="69572">MSIFRDEGYSRTAILSGTSNSLSRAAQSRVGHIPPPGQSSNTTSTITTTTTTTTTSTIIPTTTTTTAIITTNKQQQQTLTDAVNAALKMERSRDTQLKQMMLDLQEGQPGDSTKTAEPEDQLQGLQAENTQTLTQECLEDGKSTREERDETPASLEAACRSMSQDPQRDNHPAATDELRDQAKDITTEYDMEASTCNESTEDRDLLSGGKRLYAESVARLRSDIQQARQMHERTSPDLWMTRYKALELEYEKLQHRDRENSANMGMFLLRLDDIEVKLAGIVQNPAALEQLLGRASQAGDNDASSSTSEAHRLAPEDVGSALASMQRRLPLKLNRMSKIFGLDERGDAVDVSDDDANNLDNVNHSPLPKTPPPGPSLPKAGLLAPGSQGPLSTLPLFEGPKPTMAYATDEAGENQPQIMEQLASPPPPPPGEDPPKPETCNEKCARFEAQLDRALKQRDFLYAQVIHLADVENQAADLEVRMEQLEAEEASRQLIIDEYEEDLDNVTRDLIIARQAVARLEHERNSLRLQLDQAIEGGGDFQQGPAQTQTNTVGDFYDSEFARDGWFYATRTRRELEVLDGQVQLLMADNDNMTDEIERLQNALDEYKKKGGAQKQDDIPGDHGGDGESS</sequence>
<dbReference type="AlphaFoldDB" id="A0A3D8R2K1"/>
<dbReference type="EMBL" id="PDLM01000010">
    <property type="protein sequence ID" value="RDW68044.1"/>
    <property type="molecule type" value="Genomic_DNA"/>
</dbReference>
<feature type="compositionally biased region" description="Polar residues" evidence="2">
    <location>
        <begin position="123"/>
        <end position="135"/>
    </location>
</feature>
<keyword evidence="4" id="KW-1185">Reference proteome</keyword>
<evidence type="ECO:0000313" key="3">
    <source>
        <dbReference type="EMBL" id="RDW68044.1"/>
    </source>
</evidence>
<feature type="region of interest" description="Disordered" evidence="2">
    <location>
        <begin position="605"/>
        <end position="630"/>
    </location>
</feature>
<feature type="compositionally biased region" description="Basic and acidic residues" evidence="2">
    <location>
        <begin position="139"/>
        <end position="151"/>
    </location>
</feature>
<feature type="coiled-coil region" evidence="1">
    <location>
        <begin position="468"/>
        <end position="537"/>
    </location>
</feature>
<dbReference type="Proteomes" id="UP000256645">
    <property type="component" value="Unassembled WGS sequence"/>
</dbReference>
<feature type="region of interest" description="Disordered" evidence="2">
    <location>
        <begin position="348"/>
        <end position="393"/>
    </location>
</feature>
<feature type="region of interest" description="Disordered" evidence="2">
    <location>
        <begin position="26"/>
        <end position="54"/>
    </location>
</feature>
<organism evidence="3 4">
    <name type="scientific">Coleophoma cylindrospora</name>
    <dbReference type="NCBI Taxonomy" id="1849047"/>
    <lineage>
        <taxon>Eukaryota</taxon>
        <taxon>Fungi</taxon>
        <taxon>Dikarya</taxon>
        <taxon>Ascomycota</taxon>
        <taxon>Pezizomycotina</taxon>
        <taxon>Leotiomycetes</taxon>
        <taxon>Helotiales</taxon>
        <taxon>Dermateaceae</taxon>
        <taxon>Coleophoma</taxon>
    </lineage>
</organism>
<feature type="compositionally biased region" description="Basic and acidic residues" evidence="2">
    <location>
        <begin position="166"/>
        <end position="176"/>
    </location>
</feature>
<comment type="caution">
    <text evidence="3">The sequence shown here is derived from an EMBL/GenBank/DDBJ whole genome shotgun (WGS) entry which is preliminary data.</text>
</comment>
<name>A0A3D8R2K1_9HELO</name>
<proteinExistence type="predicted"/>